<dbReference type="Pfam" id="PF07883">
    <property type="entry name" value="Cupin_2"/>
    <property type="match status" value="1"/>
</dbReference>
<name>A0A286RJZ3_9BACT</name>
<dbReference type="Proteomes" id="UP000215086">
    <property type="component" value="Chromosome"/>
</dbReference>
<keyword evidence="4" id="KW-1185">Reference proteome</keyword>
<dbReference type="PANTHER" id="PTHR43346">
    <property type="entry name" value="LIGAND BINDING DOMAIN PROTEIN, PUTATIVE (AFU_ORTHOLOGUE AFUA_6G14370)-RELATED"/>
    <property type="match status" value="1"/>
</dbReference>
<reference evidence="3 4" key="1">
    <citation type="journal article" name="Front. Microbiol.">
        <title>Sugar Metabolism of the First Thermophilic Planctomycete Thermogutta terrifontis: Comparative Genomic and Transcriptomic Approaches.</title>
        <authorList>
            <person name="Elcheninov A.G."/>
            <person name="Menzel P."/>
            <person name="Gudbergsdottir S.R."/>
            <person name="Slesarev A.I."/>
            <person name="Kadnikov V.V."/>
            <person name="Krogh A."/>
            <person name="Bonch-Osmolovskaya E.A."/>
            <person name="Peng X."/>
            <person name="Kublanov I.V."/>
        </authorList>
    </citation>
    <scope>NUCLEOTIDE SEQUENCE [LARGE SCALE GENOMIC DNA]</scope>
    <source>
        <strain evidence="3 4">R1</strain>
    </source>
</reference>
<dbReference type="PANTHER" id="PTHR43346:SF1">
    <property type="entry name" value="QUERCETIN 2,3-DIOXYGENASE-RELATED"/>
    <property type="match status" value="1"/>
</dbReference>
<accession>A0A286RJZ3</accession>
<sequence length="150" mass="16878">MPDEVPSSLPRHKIIHRKGSPAQGVQLLGPYRLQSLIEPEEELNATFYRVWIGPHQTTATSYHRVAEEFYYVLSGRGEAVLNGQFYRLEPGDFLRLPPGTTHRFITADETLEMLNIHCPGSRPDRDVYFIDEPPPGFSPPSNATDGASDE</sequence>
<proteinExistence type="predicted"/>
<feature type="domain" description="Cupin type-2" evidence="2">
    <location>
        <begin position="52"/>
        <end position="116"/>
    </location>
</feature>
<dbReference type="KEGG" id="ttf:THTE_3665"/>
<evidence type="ECO:0000259" key="2">
    <source>
        <dbReference type="Pfam" id="PF07883"/>
    </source>
</evidence>
<evidence type="ECO:0000313" key="4">
    <source>
        <dbReference type="Proteomes" id="UP000215086"/>
    </source>
</evidence>
<dbReference type="SUPFAM" id="SSF51182">
    <property type="entry name" value="RmlC-like cupins"/>
    <property type="match status" value="1"/>
</dbReference>
<dbReference type="InterPro" id="IPR011051">
    <property type="entry name" value="RmlC_Cupin_sf"/>
</dbReference>
<dbReference type="EMBL" id="CP018477">
    <property type="protein sequence ID" value="ASV76266.1"/>
    <property type="molecule type" value="Genomic_DNA"/>
</dbReference>
<dbReference type="InterPro" id="IPR052538">
    <property type="entry name" value="Flavonoid_dioxygenase-like"/>
</dbReference>
<dbReference type="RefSeq" id="WP_157732125.1">
    <property type="nucleotide sequence ID" value="NZ_CP018477.1"/>
</dbReference>
<evidence type="ECO:0000256" key="1">
    <source>
        <dbReference type="SAM" id="MobiDB-lite"/>
    </source>
</evidence>
<dbReference type="InterPro" id="IPR013096">
    <property type="entry name" value="Cupin_2"/>
</dbReference>
<feature type="region of interest" description="Disordered" evidence="1">
    <location>
        <begin position="131"/>
        <end position="150"/>
    </location>
</feature>
<dbReference type="AlphaFoldDB" id="A0A286RJZ3"/>
<protein>
    <recommendedName>
        <fullName evidence="2">Cupin type-2 domain-containing protein</fullName>
    </recommendedName>
</protein>
<gene>
    <name evidence="3" type="ORF">THTE_3665</name>
</gene>
<evidence type="ECO:0000313" key="3">
    <source>
        <dbReference type="EMBL" id="ASV76266.1"/>
    </source>
</evidence>
<dbReference type="InterPro" id="IPR014710">
    <property type="entry name" value="RmlC-like_jellyroll"/>
</dbReference>
<feature type="compositionally biased region" description="Polar residues" evidence="1">
    <location>
        <begin position="139"/>
        <end position="150"/>
    </location>
</feature>
<dbReference type="OrthoDB" id="116921at2"/>
<dbReference type="Gene3D" id="2.60.120.10">
    <property type="entry name" value="Jelly Rolls"/>
    <property type="match status" value="1"/>
</dbReference>
<organism evidence="3 4">
    <name type="scientific">Thermogutta terrifontis</name>
    <dbReference type="NCBI Taxonomy" id="1331910"/>
    <lineage>
        <taxon>Bacteria</taxon>
        <taxon>Pseudomonadati</taxon>
        <taxon>Planctomycetota</taxon>
        <taxon>Planctomycetia</taxon>
        <taxon>Pirellulales</taxon>
        <taxon>Thermoguttaceae</taxon>
        <taxon>Thermogutta</taxon>
    </lineage>
</organism>